<keyword evidence="2" id="KW-1185">Reference proteome</keyword>
<dbReference type="AlphaFoldDB" id="A0A6D2ICX2"/>
<accession>A0A6D2ICX2</accession>
<organism evidence="1 2">
    <name type="scientific">Microthlaspi erraticum</name>
    <dbReference type="NCBI Taxonomy" id="1685480"/>
    <lineage>
        <taxon>Eukaryota</taxon>
        <taxon>Viridiplantae</taxon>
        <taxon>Streptophyta</taxon>
        <taxon>Embryophyta</taxon>
        <taxon>Tracheophyta</taxon>
        <taxon>Spermatophyta</taxon>
        <taxon>Magnoliopsida</taxon>
        <taxon>eudicotyledons</taxon>
        <taxon>Gunneridae</taxon>
        <taxon>Pentapetalae</taxon>
        <taxon>rosids</taxon>
        <taxon>malvids</taxon>
        <taxon>Brassicales</taxon>
        <taxon>Brassicaceae</taxon>
        <taxon>Coluteocarpeae</taxon>
        <taxon>Microthlaspi</taxon>
    </lineage>
</organism>
<gene>
    <name evidence="1" type="ORF">MERR_LOCUS13305</name>
</gene>
<comment type="caution">
    <text evidence="1">The sequence shown here is derived from an EMBL/GenBank/DDBJ whole genome shotgun (WGS) entry which is preliminary data.</text>
</comment>
<reference evidence="1" key="1">
    <citation type="submission" date="2020-01" db="EMBL/GenBank/DDBJ databases">
        <authorList>
            <person name="Mishra B."/>
        </authorList>
    </citation>
    <scope>NUCLEOTIDE SEQUENCE [LARGE SCALE GENOMIC DNA]</scope>
</reference>
<evidence type="ECO:0000313" key="2">
    <source>
        <dbReference type="Proteomes" id="UP000467841"/>
    </source>
</evidence>
<proteinExistence type="predicted"/>
<evidence type="ECO:0000313" key="1">
    <source>
        <dbReference type="EMBL" id="CAA7026070.1"/>
    </source>
</evidence>
<protein>
    <submittedName>
        <fullName evidence="1">Uncharacterized protein</fullName>
    </submittedName>
</protein>
<name>A0A6D2ICX2_9BRAS</name>
<dbReference type="Proteomes" id="UP000467841">
    <property type="component" value="Unassembled WGS sequence"/>
</dbReference>
<dbReference type="EMBL" id="CACVBM020001048">
    <property type="protein sequence ID" value="CAA7026070.1"/>
    <property type="molecule type" value="Genomic_DNA"/>
</dbReference>
<sequence length="88" mass="10391">MFDEYRISRANWLINVINHLMSSTPPYEIDGYPDRCKLTHDADDRSSVENSWQLIFRADNVEKCSRLSHRDKRIYLSLLLTAVSFLLE</sequence>